<dbReference type="Proteomes" id="UP000276215">
    <property type="component" value="Unassembled WGS sequence"/>
</dbReference>
<keyword evidence="2" id="KW-1185">Reference proteome</keyword>
<accession>A0A3N4J9I5</accession>
<protein>
    <submittedName>
        <fullName evidence="1">Uncharacterized protein</fullName>
    </submittedName>
</protein>
<gene>
    <name evidence="1" type="ORF">L873DRAFT_1813639</name>
</gene>
<dbReference type="EMBL" id="ML120432">
    <property type="protein sequence ID" value="RPA94855.1"/>
    <property type="molecule type" value="Genomic_DNA"/>
</dbReference>
<name>A0A3N4J9I5_9PEZI</name>
<organism evidence="1 2">
    <name type="scientific">Choiromyces venosus 120613-1</name>
    <dbReference type="NCBI Taxonomy" id="1336337"/>
    <lineage>
        <taxon>Eukaryota</taxon>
        <taxon>Fungi</taxon>
        <taxon>Dikarya</taxon>
        <taxon>Ascomycota</taxon>
        <taxon>Pezizomycotina</taxon>
        <taxon>Pezizomycetes</taxon>
        <taxon>Pezizales</taxon>
        <taxon>Tuberaceae</taxon>
        <taxon>Choiromyces</taxon>
    </lineage>
</organism>
<evidence type="ECO:0000313" key="1">
    <source>
        <dbReference type="EMBL" id="RPA94855.1"/>
    </source>
</evidence>
<sequence length="51" mass="5821">MPTGNIKALRNLTNPAQNNQTQLKHQNTMLRAPLTAVSFYPSAIYQEFRCQ</sequence>
<proteinExistence type="predicted"/>
<reference evidence="1 2" key="1">
    <citation type="journal article" date="2018" name="Nat. Ecol. Evol.">
        <title>Pezizomycetes genomes reveal the molecular basis of ectomycorrhizal truffle lifestyle.</title>
        <authorList>
            <person name="Murat C."/>
            <person name="Payen T."/>
            <person name="Noel B."/>
            <person name="Kuo A."/>
            <person name="Morin E."/>
            <person name="Chen J."/>
            <person name="Kohler A."/>
            <person name="Krizsan K."/>
            <person name="Balestrini R."/>
            <person name="Da Silva C."/>
            <person name="Montanini B."/>
            <person name="Hainaut M."/>
            <person name="Levati E."/>
            <person name="Barry K.W."/>
            <person name="Belfiori B."/>
            <person name="Cichocki N."/>
            <person name="Clum A."/>
            <person name="Dockter R.B."/>
            <person name="Fauchery L."/>
            <person name="Guy J."/>
            <person name="Iotti M."/>
            <person name="Le Tacon F."/>
            <person name="Lindquist E.A."/>
            <person name="Lipzen A."/>
            <person name="Malagnac F."/>
            <person name="Mello A."/>
            <person name="Molinier V."/>
            <person name="Miyauchi S."/>
            <person name="Poulain J."/>
            <person name="Riccioni C."/>
            <person name="Rubini A."/>
            <person name="Sitrit Y."/>
            <person name="Splivallo R."/>
            <person name="Traeger S."/>
            <person name="Wang M."/>
            <person name="Zifcakova L."/>
            <person name="Wipf D."/>
            <person name="Zambonelli A."/>
            <person name="Paolocci F."/>
            <person name="Nowrousian M."/>
            <person name="Ottonello S."/>
            <person name="Baldrian P."/>
            <person name="Spatafora J.W."/>
            <person name="Henrissat B."/>
            <person name="Nagy L.G."/>
            <person name="Aury J.M."/>
            <person name="Wincker P."/>
            <person name="Grigoriev I.V."/>
            <person name="Bonfante P."/>
            <person name="Martin F.M."/>
        </authorList>
    </citation>
    <scope>NUCLEOTIDE SEQUENCE [LARGE SCALE GENOMIC DNA]</scope>
    <source>
        <strain evidence="1 2">120613-1</strain>
    </source>
</reference>
<evidence type="ECO:0000313" key="2">
    <source>
        <dbReference type="Proteomes" id="UP000276215"/>
    </source>
</evidence>
<dbReference type="AlphaFoldDB" id="A0A3N4J9I5"/>